<gene>
    <name evidence="1" type="ORF">TH68_11005</name>
</gene>
<accession>A0A6N3X288</accession>
<dbReference type="Proteomes" id="UP000035054">
    <property type="component" value="Unassembled WGS sequence"/>
</dbReference>
<name>A0A6N3X288_9SYNE</name>
<dbReference type="EMBL" id="JXUO01000325">
    <property type="protein sequence ID" value="KKZ10349.1"/>
    <property type="molecule type" value="Genomic_DNA"/>
</dbReference>
<proteinExistence type="predicted"/>
<protein>
    <submittedName>
        <fullName evidence="1">Uncharacterized protein</fullName>
    </submittedName>
</protein>
<dbReference type="AlphaFoldDB" id="A0A6N3X288"/>
<evidence type="ECO:0000313" key="1">
    <source>
        <dbReference type="EMBL" id="KKZ10349.1"/>
    </source>
</evidence>
<feature type="non-terminal residue" evidence="1">
    <location>
        <position position="1"/>
    </location>
</feature>
<sequence length="64" mass="6507">PFLGAFCLSNTPLHQGPAMEGLALVLVQLPVQGQGIVPDNPGTTKSLCQEGLLPWLGVAAVAVA</sequence>
<organism evidence="1 2">
    <name type="scientific">Candidatus Synechococcus spongiarum 142</name>
    <dbReference type="NCBI Taxonomy" id="1608213"/>
    <lineage>
        <taxon>Bacteria</taxon>
        <taxon>Bacillati</taxon>
        <taxon>Cyanobacteriota</taxon>
        <taxon>Cyanophyceae</taxon>
        <taxon>Synechococcales</taxon>
        <taxon>Synechococcaceae</taxon>
        <taxon>Synechococcus</taxon>
    </lineage>
</organism>
<comment type="caution">
    <text evidence="1">The sequence shown here is derived from an EMBL/GenBank/DDBJ whole genome shotgun (WGS) entry which is preliminary data.</text>
</comment>
<reference evidence="1 2" key="1">
    <citation type="submission" date="2015-01" db="EMBL/GenBank/DDBJ databases">
        <title>Lifestyle Evolution in Cyanobacterial Symbionts of Sponges.</title>
        <authorList>
            <person name="Burgsdorf I."/>
            <person name="Slaby B.M."/>
            <person name="Handley K.M."/>
            <person name="Haber M."/>
            <person name="Blom J."/>
            <person name="Marshall C.W."/>
            <person name="Gilbert J.A."/>
            <person name="Hentschel U."/>
            <person name="Steindler L."/>
        </authorList>
    </citation>
    <scope>NUCLEOTIDE SEQUENCE [LARGE SCALE GENOMIC DNA]</scope>
    <source>
        <strain evidence="1">142</strain>
    </source>
</reference>
<evidence type="ECO:0000313" key="2">
    <source>
        <dbReference type="Proteomes" id="UP000035054"/>
    </source>
</evidence>